<feature type="compositionally biased region" description="Basic residues" evidence="1">
    <location>
        <begin position="1"/>
        <end position="17"/>
    </location>
</feature>
<dbReference type="Proteomes" id="UP001583186">
    <property type="component" value="Unassembled WGS sequence"/>
</dbReference>
<feature type="region of interest" description="Disordered" evidence="1">
    <location>
        <begin position="1"/>
        <end position="79"/>
    </location>
</feature>
<gene>
    <name evidence="2" type="ORF">Sste5346_005128</name>
</gene>
<evidence type="ECO:0000313" key="2">
    <source>
        <dbReference type="EMBL" id="KAL1895658.1"/>
    </source>
</evidence>
<name>A0ABR3Z4U8_9PEZI</name>
<feature type="compositionally biased region" description="Basic residues" evidence="1">
    <location>
        <begin position="256"/>
        <end position="267"/>
    </location>
</feature>
<feature type="compositionally biased region" description="Low complexity" evidence="1">
    <location>
        <begin position="18"/>
        <end position="30"/>
    </location>
</feature>
<accession>A0ABR3Z4U8</accession>
<evidence type="ECO:0000313" key="3">
    <source>
        <dbReference type="Proteomes" id="UP001583186"/>
    </source>
</evidence>
<organism evidence="2 3">
    <name type="scientific">Sporothrix stenoceras</name>
    <dbReference type="NCBI Taxonomy" id="5173"/>
    <lineage>
        <taxon>Eukaryota</taxon>
        <taxon>Fungi</taxon>
        <taxon>Dikarya</taxon>
        <taxon>Ascomycota</taxon>
        <taxon>Pezizomycotina</taxon>
        <taxon>Sordariomycetes</taxon>
        <taxon>Sordariomycetidae</taxon>
        <taxon>Ophiostomatales</taxon>
        <taxon>Ophiostomataceae</taxon>
        <taxon>Sporothrix</taxon>
    </lineage>
</organism>
<proteinExistence type="predicted"/>
<keyword evidence="3" id="KW-1185">Reference proteome</keyword>
<comment type="caution">
    <text evidence="2">The sequence shown here is derived from an EMBL/GenBank/DDBJ whole genome shotgun (WGS) entry which is preliminary data.</text>
</comment>
<feature type="region of interest" description="Disordered" evidence="1">
    <location>
        <begin position="97"/>
        <end position="234"/>
    </location>
</feature>
<feature type="region of interest" description="Disordered" evidence="1">
    <location>
        <begin position="948"/>
        <end position="967"/>
    </location>
</feature>
<sequence>MAHRGKRGGRSHKKGKNKNANADRAASAPAEMQTNSVASDHQETLVNPVVSLPQQAQGSGDNGGEGPFSPPFVSILGGPIYASPVQMSDAQLARFPRGNDLNKDVSDLELTEPSSVDGVEKKNKGKGKATCGDSSDELATDPSSSDDDDDDDDDIPPSKSDKAKGKQLAYKTSANGQSSKSKAAKGKGKENCPPVTPLQQVDSDFGGGSSSTAVDDVWHPGHRTPPSPSPISIPYVISNGIAQENVFGPAAPCPRPRPRPHVQHQHRQQCGLPRLRHGPVRRVKYSTAMTAMPCAQTAQFEYAGPSSSSQNVNDNIHGSTSFNLPAGLEIDADGNLLIILVNGSMDNELARFLVDAHMFSTTSLVWMGVLKQWRAQVIPLQPQDMGPHTSVMHDFAQYGPAAQTMVRREIRQMLGRSVSNDIVKRITHSILYGERSYSGFPFPVVDSFCQRKRNDRIFCCNQGADNGFGFCDTHEFKQLLGTITIDIAPWLEQGVSPWDAIIAFLTTLTAARGNIDQIGELPFPLTISGTAALLDLTVRTQIGIPMRFVTDNRVATFGITERTSLYHVGPFAYHMHRHLVHFNQMGQHLRILYRETLLTHMFLHEASLSKMLIYWFTRERHAFELTLRHVAWQTYVTVADNNDDDINGNGKKIRLHHVHLTLMNTAHGPGNAEDGTNSLTVPPTHLMADFIATTRRGFLHQLYRIANASFAQLWYHVQSSPHGIATCPKSNIKMKRTANCTIPQFKCKSSTASDVDKAKCDHAHLNALIQQMHTLTTPGFVPIPFADSVGNAHPNANPPHFVLNTEVNKWLGTPYSLIGYIGETIRKVHEHAIAHLWEVLDMPWDARMHSDCTGSLESAVEDCEQFLYETRQFPESALYPFTVMSQQMEDQMRTNHTLLFNVRLSLFDKDDAVVPPGEDQRTATEVQNLLNRVFLGMIEEMGLRVVENEVESSDESASASDETDNGE</sequence>
<dbReference type="EMBL" id="JAWCUI010000026">
    <property type="protein sequence ID" value="KAL1895658.1"/>
    <property type="molecule type" value="Genomic_DNA"/>
</dbReference>
<feature type="region of interest" description="Disordered" evidence="1">
    <location>
        <begin position="247"/>
        <end position="270"/>
    </location>
</feature>
<feature type="compositionally biased region" description="Acidic residues" evidence="1">
    <location>
        <begin position="134"/>
        <end position="155"/>
    </location>
</feature>
<protein>
    <submittedName>
        <fullName evidence="2">Uncharacterized protein</fullName>
    </submittedName>
</protein>
<evidence type="ECO:0000256" key="1">
    <source>
        <dbReference type="SAM" id="MobiDB-lite"/>
    </source>
</evidence>
<reference evidence="2 3" key="1">
    <citation type="journal article" date="2024" name="IMA Fungus">
        <title>IMA Genome - F19 : A genome assembly and annotation guide to empower mycologists, including annotated draft genome sequences of Ceratocystis pirilliformis, Diaporthe australafricana, Fusarium ophioides, Paecilomyces lecythidis, and Sporothrix stenoceras.</title>
        <authorList>
            <person name="Aylward J."/>
            <person name="Wilson A.M."/>
            <person name="Visagie C.M."/>
            <person name="Spraker J."/>
            <person name="Barnes I."/>
            <person name="Buitendag C."/>
            <person name="Ceriani C."/>
            <person name="Del Mar Angel L."/>
            <person name="du Plessis D."/>
            <person name="Fuchs T."/>
            <person name="Gasser K."/>
            <person name="Kramer D."/>
            <person name="Li W."/>
            <person name="Munsamy K."/>
            <person name="Piso A."/>
            <person name="Price J.L."/>
            <person name="Sonnekus B."/>
            <person name="Thomas C."/>
            <person name="van der Nest A."/>
            <person name="van Dijk A."/>
            <person name="van Heerden A."/>
            <person name="van Vuuren N."/>
            <person name="Yilmaz N."/>
            <person name="Duong T.A."/>
            <person name="van der Merwe N.A."/>
            <person name="Wingfield M.J."/>
            <person name="Wingfield B.D."/>
        </authorList>
    </citation>
    <scope>NUCLEOTIDE SEQUENCE [LARGE SCALE GENOMIC DNA]</scope>
    <source>
        <strain evidence="2 3">CMW 5346</strain>
    </source>
</reference>